<protein>
    <submittedName>
        <fullName evidence="1">Uncharacterized protein</fullName>
    </submittedName>
</protein>
<keyword evidence="2" id="KW-1185">Reference proteome</keyword>
<dbReference type="EMBL" id="CABPSQ010000026">
    <property type="protein sequence ID" value="VVE77101.1"/>
    <property type="molecule type" value="Genomic_DNA"/>
</dbReference>
<dbReference type="Proteomes" id="UP000414136">
    <property type="component" value="Unassembled WGS sequence"/>
</dbReference>
<dbReference type="InterPro" id="IPR049061">
    <property type="entry name" value="NarE-like"/>
</dbReference>
<sequence length="171" mass="19229">MIESRGLNRTEKKMNYLFRGVCDETDQINDAMLRPAGRLSHVLLTRGDSALLFKENKKGVPRDCSITRYPSETNSVRSQHIESGLNDNCFVSFSKSRDVAYRYATTNSDGERASGFIYVVDPARFEQYGVTAITVENPYFPGEMEVSLRASDCGDLPEGIIVRKIPVTPYE</sequence>
<evidence type="ECO:0000313" key="1">
    <source>
        <dbReference type="EMBL" id="VVE77101.1"/>
    </source>
</evidence>
<name>A0A5E5ATE8_9BURK</name>
<gene>
    <name evidence="1" type="ORF">PCA31118_05393</name>
</gene>
<organism evidence="1 2">
    <name type="scientific">Pandoraea captiosa</name>
    <dbReference type="NCBI Taxonomy" id="2508302"/>
    <lineage>
        <taxon>Bacteria</taxon>
        <taxon>Pseudomonadati</taxon>
        <taxon>Pseudomonadota</taxon>
        <taxon>Betaproteobacteria</taxon>
        <taxon>Burkholderiales</taxon>
        <taxon>Burkholderiaceae</taxon>
        <taxon>Pandoraea</taxon>
    </lineage>
</organism>
<accession>A0A5E5ATE8</accession>
<reference evidence="1 2" key="1">
    <citation type="submission" date="2019-08" db="EMBL/GenBank/DDBJ databases">
        <authorList>
            <person name="Peeters C."/>
        </authorList>
    </citation>
    <scope>NUCLEOTIDE SEQUENCE [LARGE SCALE GENOMIC DNA]</scope>
    <source>
        <strain evidence="1 2">LMG 31118</strain>
    </source>
</reference>
<dbReference type="AlphaFoldDB" id="A0A5E5ATE8"/>
<dbReference type="Pfam" id="PF21641">
    <property type="entry name" value="NarE"/>
    <property type="match status" value="1"/>
</dbReference>
<evidence type="ECO:0000313" key="2">
    <source>
        <dbReference type="Proteomes" id="UP000414136"/>
    </source>
</evidence>
<dbReference type="SUPFAM" id="SSF56399">
    <property type="entry name" value="ADP-ribosylation"/>
    <property type="match status" value="1"/>
</dbReference>
<proteinExistence type="predicted"/>
<dbReference type="Gene3D" id="3.90.210.10">
    <property type="entry name" value="Heat-Labile Enterotoxin, subunit A"/>
    <property type="match status" value="1"/>
</dbReference>